<dbReference type="HOGENOM" id="CLU_2765140_0_0_1"/>
<dbReference type="PROSITE" id="PS50156">
    <property type="entry name" value="SSD"/>
    <property type="match status" value="1"/>
</dbReference>
<keyword evidence="5" id="KW-0472">Membrane</keyword>
<dbReference type="InterPro" id="IPR003392">
    <property type="entry name" value="PTHD_SSD"/>
</dbReference>
<dbReference type="GeneID" id="20230983"/>
<evidence type="ECO:0000256" key="3">
    <source>
        <dbReference type="ARBA" id="ARBA00022692"/>
    </source>
</evidence>
<dbReference type="InterPro" id="IPR000731">
    <property type="entry name" value="SSD"/>
</dbReference>
<evidence type="ECO:0000313" key="8">
    <source>
        <dbReference type="EMBL" id="ESO99338.1"/>
    </source>
</evidence>
<evidence type="ECO:0000256" key="4">
    <source>
        <dbReference type="ARBA" id="ARBA00022989"/>
    </source>
</evidence>
<dbReference type="InterPro" id="IPR051697">
    <property type="entry name" value="Patched_domain-protein"/>
</dbReference>
<dbReference type="OrthoDB" id="6510177at2759"/>
<dbReference type="GO" id="GO:0016020">
    <property type="term" value="C:membrane"/>
    <property type="evidence" value="ECO:0007669"/>
    <property type="project" value="UniProtKB-SubCell"/>
</dbReference>
<feature type="non-terminal residue" evidence="8">
    <location>
        <position position="1"/>
    </location>
</feature>
<keyword evidence="4" id="KW-1133">Transmembrane helix</keyword>
<name>V4A625_LOTGI</name>
<dbReference type="AlphaFoldDB" id="V4A625"/>
<comment type="subcellular location">
    <subcellularLocation>
        <location evidence="1">Membrane</location>
        <topology evidence="1">Multi-pass membrane protein</topology>
    </subcellularLocation>
</comment>
<proteinExistence type="inferred from homology"/>
<gene>
    <name evidence="8" type="ORF">LOTGIDRAFT_113601</name>
</gene>
<evidence type="ECO:0000313" key="9">
    <source>
        <dbReference type="Proteomes" id="UP000030746"/>
    </source>
</evidence>
<comment type="similarity">
    <text evidence="2">Belongs to the patched family.</text>
</comment>
<accession>V4A625</accession>
<feature type="domain" description="SSD" evidence="7">
    <location>
        <begin position="1"/>
        <end position="70"/>
    </location>
</feature>
<dbReference type="Proteomes" id="UP000030746">
    <property type="component" value="Unassembled WGS sequence"/>
</dbReference>
<protein>
    <recommendedName>
        <fullName evidence="7">SSD domain-containing protein</fullName>
    </recommendedName>
</protein>
<dbReference type="CTD" id="20230983"/>
<keyword evidence="3" id="KW-0812">Transmembrane</keyword>
<evidence type="ECO:0000259" key="7">
    <source>
        <dbReference type="PROSITE" id="PS50156"/>
    </source>
</evidence>
<dbReference type="Pfam" id="PF02460">
    <property type="entry name" value="Patched"/>
    <property type="match status" value="1"/>
</dbReference>
<sequence>VGIDCMFVFMSEWAEHYDETSVEDQMGATLEKCGGSISITSLTDIIAFLIGVSPRFINIRNFCVYTGNQF</sequence>
<evidence type="ECO:0000256" key="1">
    <source>
        <dbReference type="ARBA" id="ARBA00004141"/>
    </source>
</evidence>
<dbReference type="RefSeq" id="XP_009049829.1">
    <property type="nucleotide sequence ID" value="XM_009051581.1"/>
</dbReference>
<dbReference type="KEGG" id="lgi:LOTGIDRAFT_113601"/>
<organism evidence="8 9">
    <name type="scientific">Lottia gigantea</name>
    <name type="common">Giant owl limpet</name>
    <dbReference type="NCBI Taxonomy" id="225164"/>
    <lineage>
        <taxon>Eukaryota</taxon>
        <taxon>Metazoa</taxon>
        <taxon>Spiralia</taxon>
        <taxon>Lophotrochozoa</taxon>
        <taxon>Mollusca</taxon>
        <taxon>Gastropoda</taxon>
        <taxon>Patellogastropoda</taxon>
        <taxon>Lottioidea</taxon>
        <taxon>Lottiidae</taxon>
        <taxon>Lottia</taxon>
    </lineage>
</organism>
<dbReference type="EMBL" id="KB201037">
    <property type="protein sequence ID" value="ESO99338.1"/>
    <property type="molecule type" value="Genomic_DNA"/>
</dbReference>
<evidence type="ECO:0000256" key="2">
    <source>
        <dbReference type="ARBA" id="ARBA00005585"/>
    </source>
</evidence>
<reference evidence="8 9" key="1">
    <citation type="journal article" date="2013" name="Nature">
        <title>Insights into bilaterian evolution from three spiralian genomes.</title>
        <authorList>
            <person name="Simakov O."/>
            <person name="Marletaz F."/>
            <person name="Cho S.J."/>
            <person name="Edsinger-Gonzales E."/>
            <person name="Havlak P."/>
            <person name="Hellsten U."/>
            <person name="Kuo D.H."/>
            <person name="Larsson T."/>
            <person name="Lv J."/>
            <person name="Arendt D."/>
            <person name="Savage R."/>
            <person name="Osoegawa K."/>
            <person name="de Jong P."/>
            <person name="Grimwood J."/>
            <person name="Chapman J.A."/>
            <person name="Shapiro H."/>
            <person name="Aerts A."/>
            <person name="Otillar R.P."/>
            <person name="Terry A.Y."/>
            <person name="Boore J.L."/>
            <person name="Grigoriev I.V."/>
            <person name="Lindberg D.R."/>
            <person name="Seaver E.C."/>
            <person name="Weisblat D.A."/>
            <person name="Putnam N.H."/>
            <person name="Rokhsar D.S."/>
        </authorList>
    </citation>
    <scope>NUCLEOTIDE SEQUENCE [LARGE SCALE GENOMIC DNA]</scope>
</reference>
<evidence type="ECO:0000256" key="6">
    <source>
        <dbReference type="ARBA" id="ARBA00023180"/>
    </source>
</evidence>
<evidence type="ECO:0000256" key="5">
    <source>
        <dbReference type="ARBA" id="ARBA00023136"/>
    </source>
</evidence>
<keyword evidence="6" id="KW-0325">Glycoprotein</keyword>
<dbReference type="PANTHER" id="PTHR10796">
    <property type="entry name" value="PATCHED-RELATED"/>
    <property type="match status" value="1"/>
</dbReference>
<dbReference type="PANTHER" id="PTHR10796:SF92">
    <property type="entry name" value="PATCHED-RELATED, ISOFORM A"/>
    <property type="match status" value="1"/>
</dbReference>
<keyword evidence="9" id="KW-1185">Reference proteome</keyword>